<keyword evidence="2" id="KW-1185">Reference proteome</keyword>
<evidence type="ECO:0000313" key="1">
    <source>
        <dbReference type="EMBL" id="KAL0480671.1"/>
    </source>
</evidence>
<comment type="caution">
    <text evidence="1">The sequence shown here is derived from an EMBL/GenBank/DDBJ whole genome shotgun (WGS) entry which is preliminary data.</text>
</comment>
<dbReference type="PANTHER" id="PTHR46749">
    <property type="entry name" value="COMPLEX III ASSEMBLY FACTOR LYRM7"/>
    <property type="match status" value="1"/>
</dbReference>
<dbReference type="AlphaFoldDB" id="A0AAW2YT98"/>
<organism evidence="1 2">
    <name type="scientific">Acrasis kona</name>
    <dbReference type="NCBI Taxonomy" id="1008807"/>
    <lineage>
        <taxon>Eukaryota</taxon>
        <taxon>Discoba</taxon>
        <taxon>Heterolobosea</taxon>
        <taxon>Tetramitia</taxon>
        <taxon>Eutetramitia</taxon>
        <taxon>Acrasidae</taxon>
        <taxon>Acrasis</taxon>
    </lineage>
</organism>
<dbReference type="InterPro" id="IPR050435">
    <property type="entry name" value="MZM1/LYRM7"/>
</dbReference>
<dbReference type="GO" id="GO:0044183">
    <property type="term" value="F:protein folding chaperone"/>
    <property type="evidence" value="ECO:0007669"/>
    <property type="project" value="TreeGrafter"/>
</dbReference>
<proteinExistence type="predicted"/>
<sequence length="131" mass="15220">MSAKTSLGAFRAVLRAGSYTFREDAVAYKDFIQQTKGLFLKNKFANENESQPLINDAYEAAYFIRHGIVQAKKDEGKEDYRVKLDKTQVLEHIDKEISLKQIDDRFIKRMEKKVAAEQKGKEENKEENKEQ</sequence>
<evidence type="ECO:0000313" key="2">
    <source>
        <dbReference type="Proteomes" id="UP001431209"/>
    </source>
</evidence>
<accession>A0AAW2YT98</accession>
<name>A0AAW2YT98_9EUKA</name>
<dbReference type="EMBL" id="JAOPGA020000682">
    <property type="protein sequence ID" value="KAL0480671.1"/>
    <property type="molecule type" value="Genomic_DNA"/>
</dbReference>
<protein>
    <submittedName>
        <fullName evidence="1">MZM1</fullName>
    </submittedName>
</protein>
<dbReference type="Proteomes" id="UP001431209">
    <property type="component" value="Unassembled WGS sequence"/>
</dbReference>
<dbReference type="GO" id="GO:0034551">
    <property type="term" value="P:mitochondrial respiratory chain complex III assembly"/>
    <property type="evidence" value="ECO:0007669"/>
    <property type="project" value="TreeGrafter"/>
</dbReference>
<gene>
    <name evidence="1" type="ORF">AKO1_006877</name>
</gene>
<dbReference type="GO" id="GO:0005759">
    <property type="term" value="C:mitochondrial matrix"/>
    <property type="evidence" value="ECO:0007669"/>
    <property type="project" value="TreeGrafter"/>
</dbReference>
<dbReference type="PANTHER" id="PTHR46749:SF1">
    <property type="entry name" value="COMPLEX III ASSEMBLY FACTOR LYRM7"/>
    <property type="match status" value="1"/>
</dbReference>
<reference evidence="1 2" key="1">
    <citation type="submission" date="2024-03" db="EMBL/GenBank/DDBJ databases">
        <title>The Acrasis kona genome and developmental transcriptomes reveal deep origins of eukaryotic multicellular pathways.</title>
        <authorList>
            <person name="Sheikh S."/>
            <person name="Fu C.-J."/>
            <person name="Brown M.W."/>
            <person name="Baldauf S.L."/>
        </authorList>
    </citation>
    <scope>NUCLEOTIDE SEQUENCE [LARGE SCALE GENOMIC DNA]</scope>
    <source>
        <strain evidence="1 2">ATCC MYA-3509</strain>
    </source>
</reference>